<dbReference type="PANTHER" id="PTHR46023:SF6">
    <property type="entry name" value="LIPASE CLASS 3 FAMILY PROTEIN"/>
    <property type="match status" value="1"/>
</dbReference>
<proteinExistence type="predicted"/>
<dbReference type="AlphaFoldDB" id="A0A1F5LA90"/>
<gene>
    <name evidence="3" type="ORF">PENARI_c018G06926</name>
</gene>
<feature type="region of interest" description="Disordered" evidence="1">
    <location>
        <begin position="1"/>
        <end position="41"/>
    </location>
</feature>
<dbReference type="InterPro" id="IPR002921">
    <property type="entry name" value="Fungal_lipase-type"/>
</dbReference>
<dbReference type="GeneID" id="34579325"/>
<dbReference type="OrthoDB" id="438440at2759"/>
<dbReference type="Gene3D" id="3.40.50.1820">
    <property type="entry name" value="alpha/beta hydrolase"/>
    <property type="match status" value="1"/>
</dbReference>
<evidence type="ECO:0000259" key="2">
    <source>
        <dbReference type="Pfam" id="PF01764"/>
    </source>
</evidence>
<sequence>MAFGHSTRSRRRSTSPEPPPKPPRPRQRAESTPAPPTQYGYRYATTSTYSVNTCHASPPVAPYHQIGTMSMVRLPPQPAIPPSQSFPGMLVASPQPVWNPQQPLPTQRPSKWKSYTSLNQSMSHLVSHTVEKTNATIQELEQLVHQSLGGGANVNEATSRLLDQVITSIDLGSFCGRESELIAACAVPSQSDRRDRRSQRTGKKHTGSVDYFSKVYLYANSRLPPHIQTLKFYPATYPLLQLAAKYSRRAYDKPSGRERHSYVNSDWLQGTKAMVVKSLPIDDMNTIVFAIRGTQSFIDWAVNVHTAPTSPSGFLDDPSNCCHSGFLSVSRKMAATVAERLRNLLEEDPSRMSYSLVLTGHSAGGAVASLLYLHMLSESPAVQSELTHLRGCFRHIHCVTFGAPPISLRPLQPSPAALRSKSLFFAFINEGDPVARADKGYFLSLLDLYVSPAPGSMLTLYDRKKQHAPILWRTPASTLALAGRLIVLRPREQWSGRPVIVAPPVPGGPPTLPPREKVDACGVTDTELRGVVFGDPVMHFMDLYSRRIDAIARGALGKR</sequence>
<protein>
    <recommendedName>
        <fullName evidence="2">Fungal lipase-type domain-containing protein</fullName>
    </recommendedName>
</protein>
<dbReference type="GO" id="GO:0072330">
    <property type="term" value="P:monocarboxylic acid biosynthetic process"/>
    <property type="evidence" value="ECO:0007669"/>
    <property type="project" value="UniProtKB-ARBA"/>
</dbReference>
<dbReference type="GO" id="GO:0006629">
    <property type="term" value="P:lipid metabolic process"/>
    <property type="evidence" value="ECO:0007669"/>
    <property type="project" value="InterPro"/>
</dbReference>
<feature type="domain" description="Fungal lipase-type" evidence="2">
    <location>
        <begin position="288"/>
        <end position="437"/>
    </location>
</feature>
<dbReference type="RefSeq" id="XP_022485561.1">
    <property type="nucleotide sequence ID" value="XM_022634591.1"/>
</dbReference>
<dbReference type="STRING" id="1835702.A0A1F5LA90"/>
<dbReference type="Pfam" id="PF01764">
    <property type="entry name" value="Lipase_3"/>
    <property type="match status" value="1"/>
</dbReference>
<dbReference type="SUPFAM" id="SSF53474">
    <property type="entry name" value="alpha/beta-Hydrolases"/>
    <property type="match status" value="1"/>
</dbReference>
<reference evidence="3 4" key="1">
    <citation type="journal article" date="2016" name="Sci. Rep.">
        <title>Penicillium arizonense, a new, genome sequenced fungal species, reveals a high chemical diversity in secreted metabolites.</title>
        <authorList>
            <person name="Grijseels S."/>
            <person name="Nielsen J.C."/>
            <person name="Randelovic M."/>
            <person name="Nielsen J."/>
            <person name="Nielsen K.F."/>
            <person name="Workman M."/>
            <person name="Frisvad J.C."/>
        </authorList>
    </citation>
    <scope>NUCLEOTIDE SEQUENCE [LARGE SCALE GENOMIC DNA]</scope>
    <source>
        <strain evidence="3 4">CBS 141311</strain>
    </source>
</reference>
<dbReference type="CDD" id="cd00519">
    <property type="entry name" value="Lipase_3"/>
    <property type="match status" value="1"/>
</dbReference>
<dbReference type="Proteomes" id="UP000177622">
    <property type="component" value="Unassembled WGS sequence"/>
</dbReference>
<name>A0A1F5LA90_PENAI</name>
<evidence type="ECO:0000256" key="1">
    <source>
        <dbReference type="SAM" id="MobiDB-lite"/>
    </source>
</evidence>
<dbReference type="InterPro" id="IPR029058">
    <property type="entry name" value="AB_hydrolase_fold"/>
</dbReference>
<accession>A0A1F5LA90</accession>
<organism evidence="3 4">
    <name type="scientific">Penicillium arizonense</name>
    <dbReference type="NCBI Taxonomy" id="1835702"/>
    <lineage>
        <taxon>Eukaryota</taxon>
        <taxon>Fungi</taxon>
        <taxon>Dikarya</taxon>
        <taxon>Ascomycota</taxon>
        <taxon>Pezizomycotina</taxon>
        <taxon>Eurotiomycetes</taxon>
        <taxon>Eurotiomycetidae</taxon>
        <taxon>Eurotiales</taxon>
        <taxon>Aspergillaceae</taxon>
        <taxon>Penicillium</taxon>
    </lineage>
</organism>
<dbReference type="EMBL" id="LXJU01000018">
    <property type="protein sequence ID" value="OGE50112.1"/>
    <property type="molecule type" value="Genomic_DNA"/>
</dbReference>
<evidence type="ECO:0000313" key="4">
    <source>
        <dbReference type="Proteomes" id="UP000177622"/>
    </source>
</evidence>
<comment type="caution">
    <text evidence="3">The sequence shown here is derived from an EMBL/GenBank/DDBJ whole genome shotgun (WGS) entry which is preliminary data.</text>
</comment>
<evidence type="ECO:0000313" key="3">
    <source>
        <dbReference type="EMBL" id="OGE50112.1"/>
    </source>
</evidence>
<dbReference type="PANTHER" id="PTHR46023">
    <property type="entry name" value="LIPASE CLASS 3 PROTEIN-LIKE"/>
    <property type="match status" value="1"/>
</dbReference>
<keyword evidence="4" id="KW-1185">Reference proteome</keyword>
<dbReference type="GO" id="GO:0017000">
    <property type="term" value="P:antibiotic biosynthetic process"/>
    <property type="evidence" value="ECO:0007669"/>
    <property type="project" value="UniProtKB-ARBA"/>
</dbReference>